<name>A0A1G6XIB1_9ACTN</name>
<organism evidence="1 2">
    <name type="scientific">Glycomyces harbinensis</name>
    <dbReference type="NCBI Taxonomy" id="58114"/>
    <lineage>
        <taxon>Bacteria</taxon>
        <taxon>Bacillati</taxon>
        <taxon>Actinomycetota</taxon>
        <taxon>Actinomycetes</taxon>
        <taxon>Glycomycetales</taxon>
        <taxon>Glycomycetaceae</taxon>
        <taxon>Glycomyces</taxon>
    </lineage>
</organism>
<gene>
    <name evidence="1" type="ORF">SAMN05216270_107173</name>
</gene>
<accession>A0A1G6XIB1</accession>
<proteinExistence type="predicted"/>
<evidence type="ECO:0000313" key="1">
    <source>
        <dbReference type="EMBL" id="SDD77533.1"/>
    </source>
</evidence>
<evidence type="ECO:0000313" key="2">
    <source>
        <dbReference type="Proteomes" id="UP000198949"/>
    </source>
</evidence>
<protein>
    <submittedName>
        <fullName evidence="1">Uncharacterized protein</fullName>
    </submittedName>
</protein>
<sequence>MILEALCLSEEDPAVRRLAGAFGGGPATVRERLVGEPARRSRRLRFASGGEIIVHDAAVVAVLLHLAPTPGAPRGLDLSDWIDGADNDATLDDLKKALEAPRHFAGMGTPYFTLDGGYARADFKDRRGWNDAGNLLGITVTVEQPGLACGPDDDDCPACADLLVRTSGSGGGVDVDATADALTAALTAGLLTEDAHWVKLADLRPLHASGLMERVECQLTCTACRRIICFTLFRDSSATFGYHVLNDAMRRPLEAIPPVEQWGEEARIAQEDDAMRYVDHEPGAWFLVEKQGGLFLDARYSYNTMLDDSALIRLDETELKSYRARGRDAISALAKRLADNAPYKEESPFHQRDLFRGPGGKQYREAVTAAIVNHTWLAQQRRTT</sequence>
<reference evidence="2" key="1">
    <citation type="submission" date="2016-10" db="EMBL/GenBank/DDBJ databases">
        <authorList>
            <person name="Varghese N."/>
            <person name="Submissions S."/>
        </authorList>
    </citation>
    <scope>NUCLEOTIDE SEQUENCE [LARGE SCALE GENOMIC DNA]</scope>
    <source>
        <strain evidence="2">CGMCC 4.3516</strain>
    </source>
</reference>
<dbReference type="EMBL" id="FNAD01000007">
    <property type="protein sequence ID" value="SDD77533.1"/>
    <property type="molecule type" value="Genomic_DNA"/>
</dbReference>
<dbReference type="AlphaFoldDB" id="A0A1G6XIB1"/>
<dbReference type="STRING" id="58114.SAMN05216270_107173"/>
<keyword evidence="2" id="KW-1185">Reference proteome</keyword>
<dbReference type="Proteomes" id="UP000198949">
    <property type="component" value="Unassembled WGS sequence"/>
</dbReference>